<evidence type="ECO:0000256" key="5">
    <source>
        <dbReference type="SAM" id="Phobius"/>
    </source>
</evidence>
<feature type="domain" description="Wax synthase" evidence="6">
    <location>
        <begin position="265"/>
        <end position="351"/>
    </location>
</feature>
<dbReference type="GO" id="GO:0016020">
    <property type="term" value="C:membrane"/>
    <property type="evidence" value="ECO:0007669"/>
    <property type="project" value="UniProtKB-SubCell"/>
</dbReference>
<keyword evidence="4 5" id="KW-0472">Membrane</keyword>
<evidence type="ECO:0000256" key="1">
    <source>
        <dbReference type="ARBA" id="ARBA00004141"/>
    </source>
</evidence>
<dbReference type="AlphaFoldDB" id="A0A6A5ZGY8"/>
<keyword evidence="2 5" id="KW-0812">Transmembrane</keyword>
<evidence type="ECO:0000313" key="7">
    <source>
        <dbReference type="EMBL" id="KAF2118486.1"/>
    </source>
</evidence>
<proteinExistence type="predicted"/>
<keyword evidence="3 5" id="KW-1133">Transmembrane helix</keyword>
<dbReference type="Proteomes" id="UP000799770">
    <property type="component" value="Unassembled WGS sequence"/>
</dbReference>
<evidence type="ECO:0000256" key="3">
    <source>
        <dbReference type="ARBA" id="ARBA00022989"/>
    </source>
</evidence>
<dbReference type="OrthoDB" id="1077582at2759"/>
<comment type="subcellular location">
    <subcellularLocation>
        <location evidence="1">Membrane</location>
        <topology evidence="1">Multi-pass membrane protein</topology>
    </subcellularLocation>
</comment>
<reference evidence="7" key="1">
    <citation type="journal article" date="2020" name="Stud. Mycol.">
        <title>101 Dothideomycetes genomes: a test case for predicting lifestyles and emergence of pathogens.</title>
        <authorList>
            <person name="Haridas S."/>
            <person name="Albert R."/>
            <person name="Binder M."/>
            <person name="Bloem J."/>
            <person name="Labutti K."/>
            <person name="Salamov A."/>
            <person name="Andreopoulos B."/>
            <person name="Baker S."/>
            <person name="Barry K."/>
            <person name="Bills G."/>
            <person name="Bluhm B."/>
            <person name="Cannon C."/>
            <person name="Castanera R."/>
            <person name="Culley D."/>
            <person name="Daum C."/>
            <person name="Ezra D."/>
            <person name="Gonzalez J."/>
            <person name="Henrissat B."/>
            <person name="Kuo A."/>
            <person name="Liang C."/>
            <person name="Lipzen A."/>
            <person name="Lutzoni F."/>
            <person name="Magnuson J."/>
            <person name="Mondo S."/>
            <person name="Nolan M."/>
            <person name="Ohm R."/>
            <person name="Pangilinan J."/>
            <person name="Park H.-J."/>
            <person name="Ramirez L."/>
            <person name="Alfaro M."/>
            <person name="Sun H."/>
            <person name="Tritt A."/>
            <person name="Yoshinaga Y."/>
            <person name="Zwiers L.-H."/>
            <person name="Turgeon B."/>
            <person name="Goodwin S."/>
            <person name="Spatafora J."/>
            <person name="Crous P."/>
            <person name="Grigoriev I."/>
        </authorList>
    </citation>
    <scope>NUCLEOTIDE SEQUENCE</scope>
    <source>
        <strain evidence="7">CBS 627.86</strain>
    </source>
</reference>
<dbReference type="EMBL" id="ML977317">
    <property type="protein sequence ID" value="KAF2118486.1"/>
    <property type="molecule type" value="Genomic_DNA"/>
</dbReference>
<keyword evidence="8" id="KW-1185">Reference proteome</keyword>
<evidence type="ECO:0000259" key="6">
    <source>
        <dbReference type="Pfam" id="PF13813"/>
    </source>
</evidence>
<feature type="transmembrane region" description="Helical" evidence="5">
    <location>
        <begin position="108"/>
        <end position="129"/>
    </location>
</feature>
<evidence type="ECO:0000256" key="4">
    <source>
        <dbReference type="ARBA" id="ARBA00023136"/>
    </source>
</evidence>
<feature type="transmembrane region" description="Helical" evidence="5">
    <location>
        <begin position="345"/>
        <end position="365"/>
    </location>
</feature>
<feature type="transmembrane region" description="Helical" evidence="5">
    <location>
        <begin position="313"/>
        <end position="333"/>
    </location>
</feature>
<dbReference type="InterPro" id="IPR032805">
    <property type="entry name" value="Wax_synthase_dom"/>
</dbReference>
<gene>
    <name evidence="7" type="ORF">BDV96DRAFT_387455</name>
</gene>
<evidence type="ECO:0000313" key="8">
    <source>
        <dbReference type="Proteomes" id="UP000799770"/>
    </source>
</evidence>
<organism evidence="7 8">
    <name type="scientific">Lophiotrema nucula</name>
    <dbReference type="NCBI Taxonomy" id="690887"/>
    <lineage>
        <taxon>Eukaryota</taxon>
        <taxon>Fungi</taxon>
        <taxon>Dikarya</taxon>
        <taxon>Ascomycota</taxon>
        <taxon>Pezizomycotina</taxon>
        <taxon>Dothideomycetes</taxon>
        <taxon>Pleosporomycetidae</taxon>
        <taxon>Pleosporales</taxon>
        <taxon>Lophiotremataceae</taxon>
        <taxon>Lophiotrema</taxon>
    </lineage>
</organism>
<dbReference type="Pfam" id="PF13813">
    <property type="entry name" value="MBOAT_2"/>
    <property type="match status" value="1"/>
</dbReference>
<protein>
    <recommendedName>
        <fullName evidence="6">Wax synthase domain-containing protein</fullName>
    </recommendedName>
</protein>
<accession>A0A6A5ZGY8</accession>
<feature type="transmembrane region" description="Helical" evidence="5">
    <location>
        <begin position="238"/>
        <end position="259"/>
    </location>
</feature>
<feature type="transmembrane region" description="Helical" evidence="5">
    <location>
        <begin position="83"/>
        <end position="102"/>
    </location>
</feature>
<sequence>MSAPISLRHKHSSINFQNVDLLTQTHTLCLYLRAVLLAPLSRLPSFPSLPLPFFPRQYLMAPHSVPVLEDDVLHQLLTDLPPALISLAIPGFLMYLSLWAFAKRWRVVFVVLSVPTLVGFWVSGLVAPVRCAALKALLRFTVAAGTMKLLDVHALSLKSSFPSYSAGSPPRPSIMALILLTELRLESFTPNPIRHTPTPKFPPGTSTSFRESFYSEPVQLIVHLALFAILQVSPQFLWVKALGILFTIWILWTSCQLVLRYKTSPPLFGPIWRADSLAGFWVETWHNAFASPCLNLTYTPVFFILTKLGSPRAFARATAVVSGFGLMAWFHVYALEPLLSQEGKWRIGVFFIGNGIFTVVEVAIWGKKRHWLRALIAWAIELSLSSWAVAAIEVADGVLAADWRGLCRVPSAGR</sequence>
<evidence type="ECO:0000256" key="2">
    <source>
        <dbReference type="ARBA" id="ARBA00022692"/>
    </source>
</evidence>
<name>A0A6A5ZGY8_9PLEO</name>